<keyword evidence="2" id="KW-1185">Reference proteome</keyword>
<organism evidence="1 2">
    <name type="scientific">Candida boidinii</name>
    <name type="common">Yeast</name>
    <dbReference type="NCBI Taxonomy" id="5477"/>
    <lineage>
        <taxon>Eukaryota</taxon>
        <taxon>Fungi</taxon>
        <taxon>Dikarya</taxon>
        <taxon>Ascomycota</taxon>
        <taxon>Saccharomycotina</taxon>
        <taxon>Pichiomycetes</taxon>
        <taxon>Pichiales</taxon>
        <taxon>Pichiaceae</taxon>
        <taxon>Ogataea</taxon>
        <taxon>Ogataea/Candida clade</taxon>
    </lineage>
</organism>
<evidence type="ECO:0000313" key="1">
    <source>
        <dbReference type="EMBL" id="GME74878.1"/>
    </source>
</evidence>
<proteinExistence type="predicted"/>
<dbReference type="Proteomes" id="UP001165120">
    <property type="component" value="Unassembled WGS sequence"/>
</dbReference>
<accession>A0A9W6T381</accession>
<dbReference type="GO" id="GO:0006777">
    <property type="term" value="P:Mo-molybdopterin cofactor biosynthetic process"/>
    <property type="evidence" value="ECO:0007669"/>
    <property type="project" value="InterPro"/>
</dbReference>
<dbReference type="InterPro" id="IPR003448">
    <property type="entry name" value="Mopterin_biosynth_MoaE"/>
</dbReference>
<sequence length="169" mass="19275">MSLIEGTNYWACPKNTEDIKVFITTEKLNYDDFTGFVKSPKAGAVVVFGGTTRDNFEDKTVVTLEYESYTKLALNTMFKIAQEQFDLNSKKEGNDKIVHKVCIAHKLGSVPILEESIIIAVSTSHRREGFQVCENILELIKEKAEIWKKEKYIDGSNTWKENENSNVKK</sequence>
<dbReference type="EMBL" id="BSXN01001890">
    <property type="protein sequence ID" value="GME74878.1"/>
    <property type="molecule type" value="Genomic_DNA"/>
</dbReference>
<dbReference type="InterPro" id="IPR036563">
    <property type="entry name" value="MoaE_sf"/>
</dbReference>
<dbReference type="Pfam" id="PF02391">
    <property type="entry name" value="MoaE"/>
    <property type="match status" value="1"/>
</dbReference>
<evidence type="ECO:0000313" key="2">
    <source>
        <dbReference type="Proteomes" id="UP001165120"/>
    </source>
</evidence>
<dbReference type="OrthoDB" id="5531344at2759"/>
<name>A0A9W6T381_CANBO</name>
<dbReference type="PANTHER" id="PTHR23404">
    <property type="entry name" value="MOLYBDOPTERIN SYNTHASE RELATED"/>
    <property type="match status" value="1"/>
</dbReference>
<dbReference type="Gene3D" id="3.90.1170.40">
    <property type="entry name" value="Molybdopterin biosynthesis MoaE subunit"/>
    <property type="match status" value="1"/>
</dbReference>
<comment type="caution">
    <text evidence="1">The sequence shown here is derived from an EMBL/GenBank/DDBJ whole genome shotgun (WGS) entry which is preliminary data.</text>
</comment>
<dbReference type="CDD" id="cd00756">
    <property type="entry name" value="MoaE"/>
    <property type="match status" value="1"/>
</dbReference>
<reference evidence="1" key="1">
    <citation type="submission" date="2023-04" db="EMBL/GenBank/DDBJ databases">
        <title>Candida boidinii NBRC 10035.</title>
        <authorList>
            <person name="Ichikawa N."/>
            <person name="Sato H."/>
            <person name="Tonouchi N."/>
        </authorList>
    </citation>
    <scope>NUCLEOTIDE SEQUENCE</scope>
    <source>
        <strain evidence="1">NBRC 10035</strain>
    </source>
</reference>
<gene>
    <name evidence="1" type="ORF">Cboi02_000456100</name>
</gene>
<dbReference type="AlphaFoldDB" id="A0A9W6T381"/>
<protein>
    <submittedName>
        <fullName evidence="1">Unnamed protein product</fullName>
    </submittedName>
</protein>
<dbReference type="SUPFAM" id="SSF54690">
    <property type="entry name" value="Molybdopterin synthase subunit MoaE"/>
    <property type="match status" value="1"/>
</dbReference>